<evidence type="ECO:0000256" key="2">
    <source>
        <dbReference type="ARBA" id="ARBA00022692"/>
    </source>
</evidence>
<keyword evidence="2 6" id="KW-0812">Transmembrane</keyword>
<organism evidence="7">
    <name type="scientific">Chromera velia CCMP2878</name>
    <dbReference type="NCBI Taxonomy" id="1169474"/>
    <lineage>
        <taxon>Eukaryota</taxon>
        <taxon>Sar</taxon>
        <taxon>Alveolata</taxon>
        <taxon>Colpodellida</taxon>
        <taxon>Chromeraceae</taxon>
        <taxon>Chromera</taxon>
    </lineage>
</organism>
<evidence type="ECO:0000256" key="5">
    <source>
        <dbReference type="SAM" id="MobiDB-lite"/>
    </source>
</evidence>
<dbReference type="GO" id="GO:0016020">
    <property type="term" value="C:membrane"/>
    <property type="evidence" value="ECO:0007669"/>
    <property type="project" value="UniProtKB-SubCell"/>
</dbReference>
<gene>
    <name evidence="7" type="ORF">Cvel_15210</name>
</gene>
<feature type="transmembrane region" description="Helical" evidence="6">
    <location>
        <begin position="534"/>
        <end position="558"/>
    </location>
</feature>
<dbReference type="SUPFAM" id="SSF144091">
    <property type="entry name" value="Rhomboid-like"/>
    <property type="match status" value="1"/>
</dbReference>
<name>A0A0G4F5K2_9ALVE</name>
<dbReference type="AlphaFoldDB" id="A0A0G4F5K2"/>
<evidence type="ECO:0000256" key="3">
    <source>
        <dbReference type="ARBA" id="ARBA00022989"/>
    </source>
</evidence>
<dbReference type="InterPro" id="IPR035952">
    <property type="entry name" value="Rhomboid-like_sf"/>
</dbReference>
<accession>A0A0G4F5K2</accession>
<feature type="region of interest" description="Disordered" evidence="5">
    <location>
        <begin position="479"/>
        <end position="524"/>
    </location>
</feature>
<dbReference type="EMBL" id="CDMZ01000125">
    <property type="protein sequence ID" value="CEM07362.1"/>
    <property type="molecule type" value="Genomic_DNA"/>
</dbReference>
<sequence length="616" mass="68738">MRVSNSSRDSLFPPLVLQQQERRSDSGGLCCLTRVVGRVSIPVVTLFTVLLYSVIHFGFRERIIALEVTRAGVDKDLLWDSRGQARVMTFVTQGRVRRQSPGEGSEGRRRFEASGGSWWSCETVVSARDTAEHREGALVSEWREGEQDVVQVVYLNGGRDGVEEEGTVSSFESIEGVSSERLEREGTLGQRENIHLLRKTTAVDEIGLLLGLDATLGNRYTFSRSVNLKSRLSPFDDGPLPLPLPLRAWGVRRADALRKGAQHLEEKTSMLVEEMTEKDEGVLAERSLRLLERRAGPQAFREGGDFVPAREYRVFTGSVSCIRVCAGRTTASKELKEDLCGWEGQTYSEFVDDFLNAWLHNDWVHLTANSVLSLIFGWWLEGSLGSLYWGLVVFFFSYLMCSVVWLRWVWTDWLHLLDRPGGWGASSMFYGWFAMAFSLVFFHKFVGRGGGVSDPVGNGLLDEEVGVEVQSSAFEAGGIEEGSGLRGENGNEGSLEGGSDGVRLGEEEGEGRWGNSLTETGRERPNRAERETSCWWYCFLFPGGGVVYGLLLGFRVLGSLWGLYGRWPLSVGVWKSEILHGLSLLFGFLVGIPLVYLILGVEPLRSWRVGRKVFQV</sequence>
<evidence type="ECO:0000256" key="6">
    <source>
        <dbReference type="SAM" id="Phobius"/>
    </source>
</evidence>
<keyword evidence="3 6" id="KW-1133">Transmembrane helix</keyword>
<proteinExistence type="predicted"/>
<feature type="transmembrane region" description="Helical" evidence="6">
    <location>
        <begin position="387"/>
        <end position="410"/>
    </location>
</feature>
<dbReference type="VEuPathDB" id="CryptoDB:Cvel_15210"/>
<keyword evidence="4 6" id="KW-0472">Membrane</keyword>
<feature type="transmembrane region" description="Helical" evidence="6">
    <location>
        <begin position="39"/>
        <end position="59"/>
    </location>
</feature>
<evidence type="ECO:0000313" key="7">
    <source>
        <dbReference type="EMBL" id="CEM07362.1"/>
    </source>
</evidence>
<dbReference type="Gene3D" id="1.20.1540.10">
    <property type="entry name" value="Rhomboid-like"/>
    <property type="match status" value="1"/>
</dbReference>
<evidence type="ECO:0000256" key="1">
    <source>
        <dbReference type="ARBA" id="ARBA00004141"/>
    </source>
</evidence>
<evidence type="ECO:0000256" key="4">
    <source>
        <dbReference type="ARBA" id="ARBA00023136"/>
    </source>
</evidence>
<feature type="transmembrane region" description="Helical" evidence="6">
    <location>
        <begin position="578"/>
        <end position="599"/>
    </location>
</feature>
<feature type="transmembrane region" description="Helical" evidence="6">
    <location>
        <begin position="363"/>
        <end position="380"/>
    </location>
</feature>
<reference evidence="7" key="1">
    <citation type="submission" date="2014-11" db="EMBL/GenBank/DDBJ databases">
        <authorList>
            <person name="Otto D Thomas"/>
            <person name="Naeem Raeece"/>
        </authorList>
    </citation>
    <scope>NUCLEOTIDE SEQUENCE</scope>
</reference>
<comment type="subcellular location">
    <subcellularLocation>
        <location evidence="1">Membrane</location>
        <topology evidence="1">Multi-pass membrane protein</topology>
    </subcellularLocation>
</comment>
<protein>
    <submittedName>
        <fullName evidence="7">Uncharacterized protein</fullName>
    </submittedName>
</protein>
<feature type="transmembrane region" description="Helical" evidence="6">
    <location>
        <begin position="422"/>
        <end position="442"/>
    </location>
</feature>